<keyword evidence="1" id="KW-0479">Metal-binding</keyword>
<evidence type="ECO:0000313" key="9">
    <source>
        <dbReference type="Proteomes" id="UP000717696"/>
    </source>
</evidence>
<evidence type="ECO:0000256" key="1">
    <source>
        <dbReference type="ARBA" id="ARBA00022723"/>
    </source>
</evidence>
<keyword evidence="2" id="KW-0862">Zinc</keyword>
<evidence type="ECO:0000259" key="7">
    <source>
        <dbReference type="Pfam" id="PF04082"/>
    </source>
</evidence>
<dbReference type="OrthoDB" id="5049404at2759"/>
<evidence type="ECO:0000256" key="2">
    <source>
        <dbReference type="ARBA" id="ARBA00022833"/>
    </source>
</evidence>
<keyword evidence="9" id="KW-1185">Reference proteome</keyword>
<dbReference type="EMBL" id="JAGMUU010000066">
    <property type="protein sequence ID" value="KAH7110017.1"/>
    <property type="molecule type" value="Genomic_DNA"/>
</dbReference>
<dbReference type="PANTHER" id="PTHR31313:SF4">
    <property type="entry name" value="CONIDIAL DEVELOPMENT PROTEIN FLUFFY"/>
    <property type="match status" value="1"/>
</dbReference>
<dbReference type="GO" id="GO:0003677">
    <property type="term" value="F:DNA binding"/>
    <property type="evidence" value="ECO:0007669"/>
    <property type="project" value="UniProtKB-KW"/>
</dbReference>
<keyword evidence="6" id="KW-0539">Nucleus</keyword>
<evidence type="ECO:0000256" key="5">
    <source>
        <dbReference type="ARBA" id="ARBA00023163"/>
    </source>
</evidence>
<gene>
    <name evidence="8" type="ORF">B0J13DRAFT_600563</name>
</gene>
<dbReference type="InterPro" id="IPR007219">
    <property type="entry name" value="XnlR_reg_dom"/>
</dbReference>
<accession>A0A9P9D011</accession>
<evidence type="ECO:0000256" key="4">
    <source>
        <dbReference type="ARBA" id="ARBA00023125"/>
    </source>
</evidence>
<dbReference type="InterPro" id="IPR051615">
    <property type="entry name" value="Transcr_Regulatory_Elem"/>
</dbReference>
<dbReference type="GO" id="GO:0008270">
    <property type="term" value="F:zinc ion binding"/>
    <property type="evidence" value="ECO:0007669"/>
    <property type="project" value="InterPro"/>
</dbReference>
<dbReference type="AlphaFoldDB" id="A0A9P9D011"/>
<evidence type="ECO:0000256" key="3">
    <source>
        <dbReference type="ARBA" id="ARBA00023015"/>
    </source>
</evidence>
<evidence type="ECO:0000256" key="6">
    <source>
        <dbReference type="ARBA" id="ARBA00023242"/>
    </source>
</evidence>
<feature type="domain" description="Xylanolytic transcriptional activator regulatory" evidence="7">
    <location>
        <begin position="112"/>
        <end position="236"/>
    </location>
</feature>
<keyword evidence="5" id="KW-0804">Transcription</keyword>
<reference evidence="8" key="1">
    <citation type="journal article" date="2021" name="Nat. Commun.">
        <title>Genetic determinants of endophytism in the Arabidopsis root mycobiome.</title>
        <authorList>
            <person name="Mesny F."/>
            <person name="Miyauchi S."/>
            <person name="Thiergart T."/>
            <person name="Pickel B."/>
            <person name="Atanasova L."/>
            <person name="Karlsson M."/>
            <person name="Huettel B."/>
            <person name="Barry K.W."/>
            <person name="Haridas S."/>
            <person name="Chen C."/>
            <person name="Bauer D."/>
            <person name="Andreopoulos W."/>
            <person name="Pangilinan J."/>
            <person name="LaButti K."/>
            <person name="Riley R."/>
            <person name="Lipzen A."/>
            <person name="Clum A."/>
            <person name="Drula E."/>
            <person name="Henrissat B."/>
            <person name="Kohler A."/>
            <person name="Grigoriev I.V."/>
            <person name="Martin F.M."/>
            <person name="Hacquard S."/>
        </authorList>
    </citation>
    <scope>NUCLEOTIDE SEQUENCE</scope>
    <source>
        <strain evidence="8">MPI-CAGE-AT-0021</strain>
    </source>
</reference>
<dbReference type="Pfam" id="PF04082">
    <property type="entry name" value="Fungal_trans"/>
    <property type="match status" value="1"/>
</dbReference>
<name>A0A9P9D011_9HYPO</name>
<comment type="caution">
    <text evidence="8">The sequence shown here is derived from an EMBL/GenBank/DDBJ whole genome shotgun (WGS) entry which is preliminary data.</text>
</comment>
<dbReference type="GO" id="GO:0006351">
    <property type="term" value="P:DNA-templated transcription"/>
    <property type="evidence" value="ECO:0007669"/>
    <property type="project" value="InterPro"/>
</dbReference>
<dbReference type="CDD" id="cd12148">
    <property type="entry name" value="fungal_TF_MHR"/>
    <property type="match status" value="1"/>
</dbReference>
<evidence type="ECO:0000313" key="8">
    <source>
        <dbReference type="EMBL" id="KAH7110017.1"/>
    </source>
</evidence>
<dbReference type="PANTHER" id="PTHR31313">
    <property type="entry name" value="TY1 ENHANCER ACTIVATOR"/>
    <property type="match status" value="1"/>
</dbReference>
<sequence length="480" mass="54045">MGYLDHAKYRAWWMATSHMRTTLKALRKMLAVAPSRHKKPFYDENLLCRPSISDRNLLSGISERSTILSLPPLPLDAYNSEWHTPDTWTRTGWTRAHLRHLFDALTTWDYLPFSLLCKDQFLQDYQSGSSRFCSSALVHAVLALASRLINENDDDARLLPSGWLGSKMFLDEAEAILQARGPLNRLPDIQALGILSLYQMRCGREAEAHELAEAFVASITELCQREPLMDKEKEQYSRARATTYCGAVSLVRADLATDAHNSQQRDLQLITAKMFQLTEWVHKLITSARSPPGIASNDIVAVYNKCLDWYESLFALVNRDGTRTPFMLFVHMYYHFCVLCAFRLFVSLAVGESDIQPHEICTQAAQSILALAQSYDDLFTLRRVSGLVPYFICASGLYGLGMIDSGSAMDPVHLRLRDQTPPMIKFEPEMYETVVNHSGASAPPSHLKMSAAAHARLLLAKIGSTHPVATMAERMILERA</sequence>
<keyword evidence="4" id="KW-0238">DNA-binding</keyword>
<dbReference type="Proteomes" id="UP000717696">
    <property type="component" value="Unassembled WGS sequence"/>
</dbReference>
<protein>
    <submittedName>
        <fullName evidence="8">Nitrate assimilation regulatory protein nirA</fullName>
    </submittedName>
</protein>
<organism evidence="8 9">
    <name type="scientific">Dactylonectria estremocensis</name>
    <dbReference type="NCBI Taxonomy" id="1079267"/>
    <lineage>
        <taxon>Eukaryota</taxon>
        <taxon>Fungi</taxon>
        <taxon>Dikarya</taxon>
        <taxon>Ascomycota</taxon>
        <taxon>Pezizomycotina</taxon>
        <taxon>Sordariomycetes</taxon>
        <taxon>Hypocreomycetidae</taxon>
        <taxon>Hypocreales</taxon>
        <taxon>Nectriaceae</taxon>
        <taxon>Dactylonectria</taxon>
    </lineage>
</organism>
<keyword evidence="3" id="KW-0805">Transcription regulation</keyword>
<proteinExistence type="predicted"/>